<accession>A0A934S053</accession>
<protein>
    <submittedName>
        <fullName evidence="2">Glycosyltransferase family 4 protein</fullName>
    </submittedName>
</protein>
<proteinExistence type="predicted"/>
<dbReference type="CDD" id="cd03809">
    <property type="entry name" value="GT4_MtfB-like"/>
    <property type="match status" value="1"/>
</dbReference>
<organism evidence="2 3">
    <name type="scientific">Pelagicoccus mobilis</name>
    <dbReference type="NCBI Taxonomy" id="415221"/>
    <lineage>
        <taxon>Bacteria</taxon>
        <taxon>Pseudomonadati</taxon>
        <taxon>Verrucomicrobiota</taxon>
        <taxon>Opitutia</taxon>
        <taxon>Puniceicoccales</taxon>
        <taxon>Pelagicoccaceae</taxon>
        <taxon>Pelagicoccus</taxon>
    </lineage>
</organism>
<keyword evidence="3" id="KW-1185">Reference proteome</keyword>
<sequence length="406" mass="46048">MAAKVSMNQQASRPLKVAYDIARLTAGGANGGIKVHHYEFLRCFAEHFSDQLQLHIFCLEEIVPELDFLTLGGNHQIHILGSRAAFEPRDFEKNLPPLHYWPEPPENLLSLLGIDVLYAGFGFSQLYTPDVPQVSLIVDVLHRVYPESLPPEEVAFRDKWYAEELEKATLVQTNSEYCKQQLIDEFGADPDKIFVIGVPVHGRFNRVEMGQLPLEIAHIPHKYFLYPANYWPHKNHKRLIEAYALYEKEAGEDALHLVLTGDMNDLGQARAKQIEELGLTHKIHQIGHQDMPTYKALWELCHSLVFPSLYEGFGIPILEAMHFQKPTALSNSQCLTQVASPESLNLETADKSELAGTLLKLHSEAEGYRGETNALERFTLPQEAKNWIHRIKEAANRCRKGVARSV</sequence>
<evidence type="ECO:0000259" key="1">
    <source>
        <dbReference type="Pfam" id="PF00534"/>
    </source>
</evidence>
<gene>
    <name evidence="2" type="ORF">JIN87_21590</name>
</gene>
<dbReference type="Pfam" id="PF00534">
    <property type="entry name" value="Glycos_transf_1"/>
    <property type="match status" value="1"/>
</dbReference>
<dbReference type="PANTHER" id="PTHR46401:SF8">
    <property type="entry name" value="BLL6006 PROTEIN"/>
    <property type="match status" value="1"/>
</dbReference>
<dbReference type="PANTHER" id="PTHR46401">
    <property type="entry name" value="GLYCOSYLTRANSFERASE WBBK-RELATED"/>
    <property type="match status" value="1"/>
</dbReference>
<dbReference type="AlphaFoldDB" id="A0A934S053"/>
<dbReference type="Gene3D" id="3.40.50.2000">
    <property type="entry name" value="Glycogen Phosphorylase B"/>
    <property type="match status" value="2"/>
</dbReference>
<dbReference type="GO" id="GO:0016757">
    <property type="term" value="F:glycosyltransferase activity"/>
    <property type="evidence" value="ECO:0007669"/>
    <property type="project" value="InterPro"/>
</dbReference>
<evidence type="ECO:0000313" key="2">
    <source>
        <dbReference type="EMBL" id="MBK1879493.1"/>
    </source>
</evidence>
<name>A0A934S053_9BACT</name>
<dbReference type="Proteomes" id="UP000617628">
    <property type="component" value="Unassembled WGS sequence"/>
</dbReference>
<feature type="domain" description="Glycosyl transferase family 1" evidence="1">
    <location>
        <begin position="222"/>
        <end position="361"/>
    </location>
</feature>
<dbReference type="InterPro" id="IPR001296">
    <property type="entry name" value="Glyco_trans_1"/>
</dbReference>
<reference evidence="2" key="1">
    <citation type="submission" date="2021-01" db="EMBL/GenBank/DDBJ databases">
        <title>Modified the classification status of verrucomicrobia.</title>
        <authorList>
            <person name="Feng X."/>
        </authorList>
    </citation>
    <scope>NUCLEOTIDE SEQUENCE</scope>
    <source>
        <strain evidence="2">KCTC 13126</strain>
    </source>
</reference>
<dbReference type="EMBL" id="JAENIL010000049">
    <property type="protein sequence ID" value="MBK1879493.1"/>
    <property type="molecule type" value="Genomic_DNA"/>
</dbReference>
<dbReference type="RefSeq" id="WP_200357705.1">
    <property type="nucleotide sequence ID" value="NZ_JAENIL010000049.1"/>
</dbReference>
<dbReference type="SUPFAM" id="SSF53756">
    <property type="entry name" value="UDP-Glycosyltransferase/glycogen phosphorylase"/>
    <property type="match status" value="1"/>
</dbReference>
<evidence type="ECO:0000313" key="3">
    <source>
        <dbReference type="Proteomes" id="UP000617628"/>
    </source>
</evidence>
<comment type="caution">
    <text evidence="2">The sequence shown here is derived from an EMBL/GenBank/DDBJ whole genome shotgun (WGS) entry which is preliminary data.</text>
</comment>